<dbReference type="Pfam" id="PF02194">
    <property type="entry name" value="PXA"/>
    <property type="match status" value="1"/>
</dbReference>
<dbReference type="InterPro" id="IPR036871">
    <property type="entry name" value="PX_dom_sf"/>
</dbReference>
<dbReference type="InterPro" id="IPR001683">
    <property type="entry name" value="PX_dom"/>
</dbReference>
<feature type="domain" description="PXA" evidence="5">
    <location>
        <begin position="105"/>
        <end position="288"/>
    </location>
</feature>
<dbReference type="PROSITE" id="PS51207">
    <property type="entry name" value="PXA"/>
    <property type="match status" value="1"/>
</dbReference>
<dbReference type="GO" id="GO:0016020">
    <property type="term" value="C:membrane"/>
    <property type="evidence" value="ECO:0007669"/>
    <property type="project" value="UniProtKB-ARBA"/>
</dbReference>
<dbReference type="GO" id="GO:0005768">
    <property type="term" value="C:endosome"/>
    <property type="evidence" value="ECO:0007669"/>
    <property type="project" value="UniProtKB-ARBA"/>
</dbReference>
<comment type="subcellular location">
    <subcellularLocation>
        <location evidence="1">Cytoplasm</location>
    </subcellularLocation>
</comment>
<gene>
    <name evidence="6" type="ORF">GSMUA_160520.1</name>
</gene>
<dbReference type="InterPro" id="IPR003114">
    <property type="entry name" value="Phox_assoc"/>
</dbReference>
<feature type="domain" description="PX" evidence="4">
    <location>
        <begin position="524"/>
        <end position="642"/>
    </location>
</feature>
<reference evidence="6" key="1">
    <citation type="submission" date="2021-03" db="EMBL/GenBank/DDBJ databases">
        <authorList>
            <consortium name="Genoscope - CEA"/>
            <person name="William W."/>
        </authorList>
    </citation>
    <scope>NUCLEOTIDE SEQUENCE</scope>
    <source>
        <strain evidence="6">Doubled-haploid Pahang</strain>
    </source>
</reference>
<dbReference type="SMART" id="SM00313">
    <property type="entry name" value="PXA"/>
    <property type="match status" value="1"/>
</dbReference>
<evidence type="ECO:0000259" key="4">
    <source>
        <dbReference type="PROSITE" id="PS50195"/>
    </source>
</evidence>
<protein>
    <submittedName>
        <fullName evidence="6">(wild Malaysian banana) hypothetical protein</fullName>
    </submittedName>
</protein>
<sequence length="1006" mass="114076">MRAMETLQDLIEEAKVRTVCWAICVFAISYFLSHTSKSMWTNVPISVLILVAFRVLSYDVELRWRVRPVPKQTYLSHLEKKQLRLEDSRLSIVVPTSRWKRKFDSPLVEAAVEEFINKILQDFVIDLWYSSISPDKEAPELIRSFVLDVLGEISGRVKQINLVDLLTRDLIDLVGNQLDLYRKNQSEIGVNVMITLSSEERDEKLKRHLMASKELHPALFSPESEYKVLQRIVGGVLSLALKPREAQCPLVRCLCRELLTCLVVQPVMKFASPGYINELIEYVFLNNKDSSNMEVTSDRSLRHSGQNTQSCQLGLVQSGGEKLTDGSEHSHPYVSQKDSLNHIPPRAADWAMVLEATTKRRTEVLAPENLENMWTKGRNYQKKTANLIKTGTPQRSVNTTVQAGSAGKELATYMSESIKGIDENYMVHLTQGVVNNEHHGSYDPEKRQSMELGNIDGNEKHASKSNNNIQLKRSSSTPDMDAIFKTKSDDGTSFKEKCHIDIAKHKEAQSSDVVSHGEGSLHLPKIKCRVVGAYFEKLGSKSFAVYSIAVTDLENKTWFVKRRHALTYVYRNFERLHRHLKDIPNYSLHLPPKRFLSSSIDDYFVHQRCILLDKYLQDLLSIANVAEQHEVWDFLSVSSKNYSCGKSTSLVKTLAVNVDDAMDDVFRQFKGSSDGLTLKVAGTSPSHATSPSVADKVLSSSWNPNEISKQISGFSSMETSHSLSEDEAHDDDRSTAANNGWHSDNELNSKSFPPRVFNRIKEYSSLESQRIQESDKFDRIGSDVSKNSLASDILEDPVGMPPEWAPPNVSVPMLNLVDKIFQLNRRGWLRRQVYWISKQILQLIMEDAIDDWILRQIHWLRRDDVIAQGIRWVQDVLWPNGTFIIRLGSSQGELDDFNIDQKPSQSTSGSYGDKVTRPSSFEAQLEAARRADDVKKMLLGGAPTALVSLIGSNQYRRCARDIYYFSQSTICIKQLAYSMLEMVLVSVFPELSDVMLDIHDKARKQS</sequence>
<dbReference type="InterPro" id="IPR051837">
    <property type="entry name" value="SortingNexin/PXDomain-PKLike"/>
</dbReference>
<dbReference type="PANTHER" id="PTHR22999">
    <property type="entry name" value="PX SERINE/THREONINE KINASE PXK"/>
    <property type="match status" value="1"/>
</dbReference>
<dbReference type="Pfam" id="PF08628">
    <property type="entry name" value="Nexin_C"/>
    <property type="match status" value="1"/>
</dbReference>
<name>A0A8D7AB52_MUSAM</name>
<dbReference type="Pfam" id="PF00787">
    <property type="entry name" value="PX"/>
    <property type="match status" value="1"/>
</dbReference>
<organism evidence="6">
    <name type="scientific">Musa acuminata subsp. malaccensis</name>
    <name type="common">Wild banana</name>
    <name type="synonym">Musa malaccensis</name>
    <dbReference type="NCBI Taxonomy" id="214687"/>
    <lineage>
        <taxon>Eukaryota</taxon>
        <taxon>Viridiplantae</taxon>
        <taxon>Streptophyta</taxon>
        <taxon>Embryophyta</taxon>
        <taxon>Tracheophyta</taxon>
        <taxon>Spermatophyta</taxon>
        <taxon>Magnoliopsida</taxon>
        <taxon>Liliopsida</taxon>
        <taxon>Zingiberales</taxon>
        <taxon>Musaceae</taxon>
        <taxon>Musa</taxon>
    </lineage>
</organism>
<feature type="compositionally biased region" description="Polar residues" evidence="3">
    <location>
        <begin position="735"/>
        <end position="748"/>
    </location>
</feature>
<dbReference type="PROSITE" id="PS50195">
    <property type="entry name" value="PX"/>
    <property type="match status" value="1"/>
</dbReference>
<evidence type="ECO:0000256" key="1">
    <source>
        <dbReference type="ARBA" id="ARBA00004496"/>
    </source>
</evidence>
<dbReference type="Gene3D" id="3.30.1520.10">
    <property type="entry name" value="Phox-like domain"/>
    <property type="match status" value="1"/>
</dbReference>
<evidence type="ECO:0000313" key="6">
    <source>
        <dbReference type="EMBL" id="CAG1846257.1"/>
    </source>
</evidence>
<feature type="compositionally biased region" description="Polar residues" evidence="3">
    <location>
        <begin position="464"/>
        <end position="478"/>
    </location>
</feature>
<accession>A0A8D7AB52</accession>
<dbReference type="CDD" id="cd06872">
    <property type="entry name" value="PX_SNX19_like_plant"/>
    <property type="match status" value="1"/>
</dbReference>
<dbReference type="GO" id="GO:0035091">
    <property type="term" value="F:phosphatidylinositol binding"/>
    <property type="evidence" value="ECO:0007669"/>
    <property type="project" value="InterPro"/>
</dbReference>
<dbReference type="EMBL" id="HG996471">
    <property type="protein sequence ID" value="CAG1846257.1"/>
    <property type="molecule type" value="Genomic_DNA"/>
</dbReference>
<feature type="compositionally biased region" description="Polar residues" evidence="3">
    <location>
        <begin position="713"/>
        <end position="722"/>
    </location>
</feature>
<keyword evidence="2" id="KW-0963">Cytoplasm</keyword>
<dbReference type="InterPro" id="IPR013937">
    <property type="entry name" value="Sorting_nexin_C"/>
</dbReference>
<feature type="compositionally biased region" description="Basic and acidic residues" evidence="3">
    <location>
        <begin position="723"/>
        <end position="734"/>
    </location>
</feature>
<evidence type="ECO:0000256" key="3">
    <source>
        <dbReference type="SAM" id="MobiDB-lite"/>
    </source>
</evidence>
<dbReference type="PANTHER" id="PTHR22999:SF23">
    <property type="entry name" value="SORTING NEXIN-16"/>
    <property type="match status" value="1"/>
</dbReference>
<proteinExistence type="predicted"/>
<feature type="region of interest" description="Disordered" evidence="3">
    <location>
        <begin position="713"/>
        <end position="748"/>
    </location>
</feature>
<dbReference type="SUPFAM" id="SSF64268">
    <property type="entry name" value="PX domain"/>
    <property type="match status" value="1"/>
</dbReference>
<dbReference type="SMART" id="SM00312">
    <property type="entry name" value="PX"/>
    <property type="match status" value="1"/>
</dbReference>
<dbReference type="AlphaFoldDB" id="A0A8D7AB52"/>
<evidence type="ECO:0000256" key="2">
    <source>
        <dbReference type="ARBA" id="ARBA00022490"/>
    </source>
</evidence>
<feature type="region of interest" description="Disordered" evidence="3">
    <location>
        <begin position="458"/>
        <end position="481"/>
    </location>
</feature>
<evidence type="ECO:0000259" key="5">
    <source>
        <dbReference type="PROSITE" id="PS51207"/>
    </source>
</evidence>